<dbReference type="EMBL" id="JABAHY010000005">
    <property type="protein sequence ID" value="NLS09716.1"/>
    <property type="molecule type" value="Genomic_DNA"/>
</dbReference>
<keyword evidence="2" id="KW-1185">Reference proteome</keyword>
<dbReference type="Proteomes" id="UP000523139">
    <property type="component" value="Unassembled WGS sequence"/>
</dbReference>
<evidence type="ECO:0000313" key="2">
    <source>
        <dbReference type="Proteomes" id="UP000523139"/>
    </source>
</evidence>
<gene>
    <name evidence="1" type="ORF">HGQ17_06790</name>
</gene>
<organism evidence="1 2">
    <name type="scientific">Nesterenkonia sedimenti</name>
    <dbReference type="NCBI Taxonomy" id="1463632"/>
    <lineage>
        <taxon>Bacteria</taxon>
        <taxon>Bacillati</taxon>
        <taxon>Actinomycetota</taxon>
        <taxon>Actinomycetes</taxon>
        <taxon>Micrococcales</taxon>
        <taxon>Micrococcaceae</taxon>
        <taxon>Nesterenkonia</taxon>
    </lineage>
</organism>
<dbReference type="AlphaFoldDB" id="A0A7X8YDU1"/>
<name>A0A7X8YDU1_9MICC</name>
<reference evidence="1 2" key="1">
    <citation type="submission" date="2020-04" db="EMBL/GenBank/DDBJ databases">
        <title>Nesterenkonia sp. nov., isolated from marine sediment.</title>
        <authorList>
            <person name="Zhang G."/>
        </authorList>
    </citation>
    <scope>NUCLEOTIDE SEQUENCE [LARGE SCALE GENOMIC DNA]</scope>
    <source>
        <strain evidence="1 2">MY13</strain>
    </source>
</reference>
<sequence length="332" mass="36284">MAKKITTTGQATLAALGITGLITACGAGEGSTSLLEDLEYLPAYEDEDLMHMVNAVDYEAVAEISGTTKPEPGASEQEYEEWADIVTGRETAPDADAPVFVEAAPWVSSPLNQDYLDAYSQAPLGFTLLEVDRIVVAAGEYGVVEGEYDIDQVEAAFGEVNENGVWGPVEINNRVDEVVSEAYSLELDERLLYGRTPETLAGLEAGEEKALAEVEEAVVIAEAIDANDWYWAGIRRSLTDSEHSGDYDWRGHGIWQEDGTQIGHFYWHFPDADTAADYERTIQVQMGNFAGEWGIEELETETDGQLVIAEVHFTESPSVIMTAEGLRIAPFN</sequence>
<accession>A0A7X8YDU1</accession>
<evidence type="ECO:0000313" key="1">
    <source>
        <dbReference type="EMBL" id="NLS09716.1"/>
    </source>
</evidence>
<protein>
    <submittedName>
        <fullName evidence="1">Uncharacterized protein</fullName>
    </submittedName>
</protein>
<comment type="caution">
    <text evidence="1">The sequence shown here is derived from an EMBL/GenBank/DDBJ whole genome shotgun (WGS) entry which is preliminary data.</text>
</comment>
<dbReference type="RefSeq" id="WP_168887215.1">
    <property type="nucleotide sequence ID" value="NZ_JABAHY010000005.1"/>
</dbReference>
<dbReference type="PROSITE" id="PS51257">
    <property type="entry name" value="PROKAR_LIPOPROTEIN"/>
    <property type="match status" value="1"/>
</dbReference>
<proteinExistence type="predicted"/>